<dbReference type="Gene3D" id="1.10.287.110">
    <property type="entry name" value="DnaJ domain"/>
    <property type="match status" value="1"/>
</dbReference>
<keyword evidence="5" id="KW-1185">Reference proteome</keyword>
<dbReference type="InterPro" id="IPR053025">
    <property type="entry name" value="Mito_ATP_Synthase-Asso"/>
</dbReference>
<dbReference type="OMA" id="ANPGQHP"/>
<dbReference type="PROSITE" id="PS00636">
    <property type="entry name" value="DNAJ_1"/>
    <property type="match status" value="1"/>
</dbReference>
<protein>
    <recommendedName>
        <fullName evidence="3">J domain-containing protein</fullName>
    </recommendedName>
</protein>
<keyword evidence="2" id="KW-1133">Transmembrane helix</keyword>
<accession>A0A1L9UI92</accession>
<dbReference type="SMART" id="SM00271">
    <property type="entry name" value="DnaJ"/>
    <property type="match status" value="1"/>
</dbReference>
<dbReference type="Pfam" id="PF00226">
    <property type="entry name" value="DnaJ"/>
    <property type="match status" value="1"/>
</dbReference>
<dbReference type="PANTHER" id="PTHR44873:SF1">
    <property type="entry name" value="DNAJ HOMOLOG SUBFAMILY C MEMBER 30, MITOCHONDRIAL"/>
    <property type="match status" value="1"/>
</dbReference>
<dbReference type="GeneID" id="93579958"/>
<feature type="domain" description="J" evidence="3">
    <location>
        <begin position="60"/>
        <end position="125"/>
    </location>
</feature>
<feature type="compositionally biased region" description="Gly residues" evidence="1">
    <location>
        <begin position="189"/>
        <end position="211"/>
    </location>
</feature>
<dbReference type="PRINTS" id="PR00625">
    <property type="entry name" value="JDOMAIN"/>
</dbReference>
<evidence type="ECO:0000256" key="2">
    <source>
        <dbReference type="SAM" id="Phobius"/>
    </source>
</evidence>
<dbReference type="CDD" id="cd06257">
    <property type="entry name" value="DnaJ"/>
    <property type="match status" value="1"/>
</dbReference>
<dbReference type="SUPFAM" id="SSF46565">
    <property type="entry name" value="Chaperone J-domain"/>
    <property type="match status" value="1"/>
</dbReference>
<dbReference type="InterPro" id="IPR018253">
    <property type="entry name" value="DnaJ_domain_CS"/>
</dbReference>
<dbReference type="EMBL" id="KV878685">
    <property type="protein sequence ID" value="OJJ71381.1"/>
    <property type="molecule type" value="Genomic_DNA"/>
</dbReference>
<name>A0A1L9UI92_ASPBC</name>
<feature type="transmembrane region" description="Helical" evidence="2">
    <location>
        <begin position="271"/>
        <end position="292"/>
    </location>
</feature>
<keyword evidence="2" id="KW-0472">Membrane</keyword>
<proteinExistence type="predicted"/>
<feature type="compositionally biased region" description="Polar residues" evidence="1">
    <location>
        <begin position="131"/>
        <end position="140"/>
    </location>
</feature>
<sequence>MTLPRLRPTAARLPHTTINTTNITTTTPYTKQIHHHYHRNHNRTFTSSSPAYSPAAREPTYYEILDVPPTATQSEIKKKFYTLSMKHHPDRNRSDPTASSRFAQISSAYNTLSNATKRSIYDRDHHIHAHPSSTHSTANPGQHPMGSYSSYSANLHTKGASYAGSRPASGLSKRRGQFRGPPPSFYAHGGYGGTGRRAGGSGGGGVGGEGGATKEDDPTSFIDRNTVWHFNAKGHYKTQTREDERRHERRSRAMAGASAINDKYIGSPGAMAVRFIVVCGILMGAGAMTGVFHNDRAGAKKATKSARRKED</sequence>
<organism evidence="4 5">
    <name type="scientific">Aspergillus brasiliensis (strain CBS 101740 / IMI 381727 / IBT 21946)</name>
    <dbReference type="NCBI Taxonomy" id="767769"/>
    <lineage>
        <taxon>Eukaryota</taxon>
        <taxon>Fungi</taxon>
        <taxon>Dikarya</taxon>
        <taxon>Ascomycota</taxon>
        <taxon>Pezizomycotina</taxon>
        <taxon>Eurotiomycetes</taxon>
        <taxon>Eurotiomycetidae</taxon>
        <taxon>Eurotiales</taxon>
        <taxon>Aspergillaceae</taxon>
        <taxon>Aspergillus</taxon>
        <taxon>Aspergillus subgen. Circumdati</taxon>
    </lineage>
</organism>
<dbReference type="InterPro" id="IPR001623">
    <property type="entry name" value="DnaJ_domain"/>
</dbReference>
<dbReference type="VEuPathDB" id="FungiDB:ASPBRDRAFT_55987"/>
<dbReference type="PANTHER" id="PTHR44873">
    <property type="entry name" value="DNAJ HOMOLOG SUBFAMILY C MEMBER 30, MITOCHONDRIAL"/>
    <property type="match status" value="1"/>
</dbReference>
<dbReference type="InterPro" id="IPR036869">
    <property type="entry name" value="J_dom_sf"/>
</dbReference>
<dbReference type="RefSeq" id="XP_067478629.1">
    <property type="nucleotide sequence ID" value="XM_067627470.1"/>
</dbReference>
<evidence type="ECO:0000256" key="1">
    <source>
        <dbReference type="SAM" id="MobiDB-lite"/>
    </source>
</evidence>
<dbReference type="PROSITE" id="PS50076">
    <property type="entry name" value="DNAJ_2"/>
    <property type="match status" value="1"/>
</dbReference>
<feature type="region of interest" description="Disordered" evidence="1">
    <location>
        <begin position="128"/>
        <end position="220"/>
    </location>
</feature>
<dbReference type="OrthoDB" id="10250354at2759"/>
<dbReference type="AlphaFoldDB" id="A0A1L9UI92"/>
<reference evidence="5" key="1">
    <citation type="journal article" date="2017" name="Genome Biol.">
        <title>Comparative genomics reveals high biological diversity and specific adaptations in the industrially and medically important fungal genus Aspergillus.</title>
        <authorList>
            <person name="de Vries R.P."/>
            <person name="Riley R."/>
            <person name="Wiebenga A."/>
            <person name="Aguilar-Osorio G."/>
            <person name="Amillis S."/>
            <person name="Uchima C.A."/>
            <person name="Anderluh G."/>
            <person name="Asadollahi M."/>
            <person name="Askin M."/>
            <person name="Barry K."/>
            <person name="Battaglia E."/>
            <person name="Bayram O."/>
            <person name="Benocci T."/>
            <person name="Braus-Stromeyer S.A."/>
            <person name="Caldana C."/>
            <person name="Canovas D."/>
            <person name="Cerqueira G.C."/>
            <person name="Chen F."/>
            <person name="Chen W."/>
            <person name="Choi C."/>
            <person name="Clum A."/>
            <person name="Dos Santos R.A."/>
            <person name="Damasio A.R."/>
            <person name="Diallinas G."/>
            <person name="Emri T."/>
            <person name="Fekete E."/>
            <person name="Flipphi M."/>
            <person name="Freyberg S."/>
            <person name="Gallo A."/>
            <person name="Gournas C."/>
            <person name="Habgood R."/>
            <person name="Hainaut M."/>
            <person name="Harispe M.L."/>
            <person name="Henrissat B."/>
            <person name="Hilden K.S."/>
            <person name="Hope R."/>
            <person name="Hossain A."/>
            <person name="Karabika E."/>
            <person name="Karaffa L."/>
            <person name="Karanyi Z."/>
            <person name="Krasevec N."/>
            <person name="Kuo A."/>
            <person name="Kusch H."/>
            <person name="LaButti K."/>
            <person name="Lagendijk E.L."/>
            <person name="Lapidus A."/>
            <person name="Levasseur A."/>
            <person name="Lindquist E."/>
            <person name="Lipzen A."/>
            <person name="Logrieco A.F."/>
            <person name="MacCabe A."/>
            <person name="Maekelae M.R."/>
            <person name="Malavazi I."/>
            <person name="Melin P."/>
            <person name="Meyer V."/>
            <person name="Mielnichuk N."/>
            <person name="Miskei M."/>
            <person name="Molnar A.P."/>
            <person name="Mule G."/>
            <person name="Ngan C.Y."/>
            <person name="Orejas M."/>
            <person name="Orosz E."/>
            <person name="Ouedraogo J.P."/>
            <person name="Overkamp K.M."/>
            <person name="Park H.-S."/>
            <person name="Perrone G."/>
            <person name="Piumi F."/>
            <person name="Punt P.J."/>
            <person name="Ram A.F."/>
            <person name="Ramon A."/>
            <person name="Rauscher S."/>
            <person name="Record E."/>
            <person name="Riano-Pachon D.M."/>
            <person name="Robert V."/>
            <person name="Roehrig J."/>
            <person name="Ruller R."/>
            <person name="Salamov A."/>
            <person name="Salih N.S."/>
            <person name="Samson R.A."/>
            <person name="Sandor E."/>
            <person name="Sanguinetti M."/>
            <person name="Schuetze T."/>
            <person name="Sepcic K."/>
            <person name="Shelest E."/>
            <person name="Sherlock G."/>
            <person name="Sophianopoulou V."/>
            <person name="Squina F.M."/>
            <person name="Sun H."/>
            <person name="Susca A."/>
            <person name="Todd R.B."/>
            <person name="Tsang A."/>
            <person name="Unkles S.E."/>
            <person name="van de Wiele N."/>
            <person name="van Rossen-Uffink D."/>
            <person name="Oliveira J.V."/>
            <person name="Vesth T.C."/>
            <person name="Visser J."/>
            <person name="Yu J.-H."/>
            <person name="Zhou M."/>
            <person name="Andersen M.R."/>
            <person name="Archer D.B."/>
            <person name="Baker S.E."/>
            <person name="Benoit I."/>
            <person name="Brakhage A.A."/>
            <person name="Braus G.H."/>
            <person name="Fischer R."/>
            <person name="Frisvad J.C."/>
            <person name="Goldman G.H."/>
            <person name="Houbraken J."/>
            <person name="Oakley B."/>
            <person name="Pocsi I."/>
            <person name="Scazzocchio C."/>
            <person name="Seiboth B."/>
            <person name="vanKuyk P.A."/>
            <person name="Wortman J."/>
            <person name="Dyer P.S."/>
            <person name="Grigoriev I.V."/>
        </authorList>
    </citation>
    <scope>NUCLEOTIDE SEQUENCE [LARGE SCALE GENOMIC DNA]</scope>
    <source>
        <strain evidence="5">CBS 101740 / IMI 381727 / IBT 21946</strain>
    </source>
</reference>
<keyword evidence="2" id="KW-0812">Transmembrane</keyword>
<dbReference type="Proteomes" id="UP000184499">
    <property type="component" value="Unassembled WGS sequence"/>
</dbReference>
<gene>
    <name evidence="4" type="ORF">ASPBRDRAFT_55987</name>
</gene>
<evidence type="ECO:0000259" key="3">
    <source>
        <dbReference type="PROSITE" id="PS50076"/>
    </source>
</evidence>
<evidence type="ECO:0000313" key="5">
    <source>
        <dbReference type="Proteomes" id="UP000184499"/>
    </source>
</evidence>
<dbReference type="STRING" id="767769.A0A1L9UI92"/>
<evidence type="ECO:0000313" key="4">
    <source>
        <dbReference type="EMBL" id="OJJ71381.1"/>
    </source>
</evidence>